<organism evidence="2 3">
    <name type="scientific">Kribbella steppae</name>
    <dbReference type="NCBI Taxonomy" id="2512223"/>
    <lineage>
        <taxon>Bacteria</taxon>
        <taxon>Bacillati</taxon>
        <taxon>Actinomycetota</taxon>
        <taxon>Actinomycetes</taxon>
        <taxon>Propionibacteriales</taxon>
        <taxon>Kribbellaceae</taxon>
        <taxon>Kribbella</taxon>
    </lineage>
</organism>
<reference evidence="2 3" key="1">
    <citation type="journal article" date="2015" name="Stand. Genomic Sci.">
        <title>Genomic Encyclopedia of Bacterial and Archaeal Type Strains, Phase III: the genomes of soil and plant-associated and newly described type strains.</title>
        <authorList>
            <person name="Whitman W.B."/>
            <person name="Woyke T."/>
            <person name="Klenk H.P."/>
            <person name="Zhou Y."/>
            <person name="Lilburn T.G."/>
            <person name="Beck B.J."/>
            <person name="De Vos P."/>
            <person name="Vandamme P."/>
            <person name="Eisen J.A."/>
            <person name="Garrity G."/>
            <person name="Hugenholtz P."/>
            <person name="Kyrpides N.C."/>
        </authorList>
    </citation>
    <scope>NUCLEOTIDE SEQUENCE [LARGE SCALE GENOMIC DNA]</scope>
    <source>
        <strain evidence="2 3">VKM Ac-2572</strain>
    </source>
</reference>
<protein>
    <submittedName>
        <fullName evidence="2">Uncharacterized protein</fullName>
    </submittedName>
</protein>
<dbReference type="AlphaFoldDB" id="A0A4R2GXL4"/>
<feature type="transmembrane region" description="Helical" evidence="1">
    <location>
        <begin position="46"/>
        <end position="65"/>
    </location>
</feature>
<gene>
    <name evidence="2" type="ORF">EV652_12198</name>
</gene>
<evidence type="ECO:0000313" key="3">
    <source>
        <dbReference type="Proteomes" id="UP000294508"/>
    </source>
</evidence>
<keyword evidence="1" id="KW-0472">Membrane</keyword>
<keyword evidence="1" id="KW-0812">Transmembrane</keyword>
<dbReference type="Proteomes" id="UP000294508">
    <property type="component" value="Unassembled WGS sequence"/>
</dbReference>
<sequence length="81" mass="8436">MHASIRLGRIAGIPVCLDLSVFAILVILVAGLATGRLPAVFPGRSATAYLIAAIVAAVLFYASVLRTSRRTRSLLGATASR</sequence>
<dbReference type="RefSeq" id="WP_132215684.1">
    <property type="nucleotide sequence ID" value="NZ_SLWN01000021.1"/>
</dbReference>
<name>A0A4R2GXL4_9ACTN</name>
<keyword evidence="3" id="KW-1185">Reference proteome</keyword>
<dbReference type="EMBL" id="SLWN01000021">
    <property type="protein sequence ID" value="TCO15725.1"/>
    <property type="molecule type" value="Genomic_DNA"/>
</dbReference>
<evidence type="ECO:0000313" key="2">
    <source>
        <dbReference type="EMBL" id="TCO15725.1"/>
    </source>
</evidence>
<comment type="caution">
    <text evidence="2">The sequence shown here is derived from an EMBL/GenBank/DDBJ whole genome shotgun (WGS) entry which is preliminary data.</text>
</comment>
<evidence type="ECO:0000256" key="1">
    <source>
        <dbReference type="SAM" id="Phobius"/>
    </source>
</evidence>
<dbReference type="OrthoDB" id="9781963at2"/>
<feature type="transmembrane region" description="Helical" evidence="1">
    <location>
        <begin position="12"/>
        <end position="34"/>
    </location>
</feature>
<proteinExistence type="predicted"/>
<accession>A0A4R2GXL4</accession>
<keyword evidence="1" id="KW-1133">Transmembrane helix</keyword>